<accession>A0AAW0K5J5</accession>
<dbReference type="AlphaFoldDB" id="A0AAW0K5J5"/>
<gene>
    <name evidence="3" type="primary">GRF8_1</name>
    <name evidence="3" type="ORF">CFP56_024922</name>
</gene>
<comment type="similarity">
    <text evidence="1">Belongs to the 14-3-3 family.</text>
</comment>
<protein>
    <submittedName>
        <fullName evidence="3">14-3-3-like protein gf14 kappa</fullName>
    </submittedName>
</protein>
<dbReference type="Proteomes" id="UP000237347">
    <property type="component" value="Unassembled WGS sequence"/>
</dbReference>
<dbReference type="SUPFAM" id="SSF48445">
    <property type="entry name" value="14-3-3 protein"/>
    <property type="match status" value="1"/>
</dbReference>
<dbReference type="InterPro" id="IPR000308">
    <property type="entry name" value="14-3-3"/>
</dbReference>
<dbReference type="Pfam" id="PF00244">
    <property type="entry name" value="14-3-3"/>
    <property type="match status" value="1"/>
</dbReference>
<dbReference type="PRINTS" id="PR00305">
    <property type="entry name" value="1433ZETA"/>
</dbReference>
<sequence length="125" mass="14221">MPIPETPLRNQSKYTLVTKQEYSLAKLAEQVECYEELVQYMENLVIGSTLVSKLTVEQQNLLLVAYKNVINLLRTAWSIVSLIEQKEEGCKNEEHVSLVKEYRSKVGAKLSEICVGKTKNSESKN</sequence>
<dbReference type="InterPro" id="IPR023410">
    <property type="entry name" value="14-3-3_domain"/>
</dbReference>
<organism evidence="3 4">
    <name type="scientific">Quercus suber</name>
    <name type="common">Cork oak</name>
    <dbReference type="NCBI Taxonomy" id="58331"/>
    <lineage>
        <taxon>Eukaryota</taxon>
        <taxon>Viridiplantae</taxon>
        <taxon>Streptophyta</taxon>
        <taxon>Embryophyta</taxon>
        <taxon>Tracheophyta</taxon>
        <taxon>Spermatophyta</taxon>
        <taxon>Magnoliopsida</taxon>
        <taxon>eudicotyledons</taxon>
        <taxon>Gunneridae</taxon>
        <taxon>Pentapetalae</taxon>
        <taxon>rosids</taxon>
        <taxon>fabids</taxon>
        <taxon>Fagales</taxon>
        <taxon>Fagaceae</taxon>
        <taxon>Quercus</taxon>
    </lineage>
</organism>
<evidence type="ECO:0000313" key="4">
    <source>
        <dbReference type="Proteomes" id="UP000237347"/>
    </source>
</evidence>
<comment type="caution">
    <text evidence="3">The sequence shown here is derived from an EMBL/GenBank/DDBJ whole genome shotgun (WGS) entry which is preliminary data.</text>
</comment>
<proteinExistence type="inferred from homology"/>
<reference evidence="3 4" key="1">
    <citation type="journal article" date="2018" name="Sci. Data">
        <title>The draft genome sequence of cork oak.</title>
        <authorList>
            <person name="Ramos A.M."/>
            <person name="Usie A."/>
            <person name="Barbosa P."/>
            <person name="Barros P.M."/>
            <person name="Capote T."/>
            <person name="Chaves I."/>
            <person name="Simoes F."/>
            <person name="Abreu I."/>
            <person name="Carrasquinho I."/>
            <person name="Faro C."/>
            <person name="Guimaraes J.B."/>
            <person name="Mendonca D."/>
            <person name="Nobrega F."/>
            <person name="Rodrigues L."/>
            <person name="Saibo N.J.M."/>
            <person name="Varela M.C."/>
            <person name="Egas C."/>
            <person name="Matos J."/>
            <person name="Miguel C.M."/>
            <person name="Oliveira M.M."/>
            <person name="Ricardo C.P."/>
            <person name="Goncalves S."/>
        </authorList>
    </citation>
    <scope>NUCLEOTIDE SEQUENCE [LARGE SCALE GENOMIC DNA]</scope>
    <source>
        <strain evidence="4">cv. HL8</strain>
    </source>
</reference>
<dbReference type="PANTHER" id="PTHR18860">
    <property type="entry name" value="14-3-3 PROTEIN"/>
    <property type="match status" value="1"/>
</dbReference>
<evidence type="ECO:0000313" key="3">
    <source>
        <dbReference type="EMBL" id="KAK7834147.1"/>
    </source>
</evidence>
<feature type="domain" description="14-3-3" evidence="2">
    <location>
        <begin position="24"/>
        <end position="114"/>
    </location>
</feature>
<dbReference type="InterPro" id="IPR036815">
    <property type="entry name" value="14-3-3_dom_sf"/>
</dbReference>
<dbReference type="Gene3D" id="1.20.190.20">
    <property type="entry name" value="14-3-3 domain"/>
    <property type="match status" value="1"/>
</dbReference>
<evidence type="ECO:0000256" key="1">
    <source>
        <dbReference type="ARBA" id="ARBA00006141"/>
    </source>
</evidence>
<name>A0AAW0K5J5_QUESU</name>
<evidence type="ECO:0000259" key="2">
    <source>
        <dbReference type="Pfam" id="PF00244"/>
    </source>
</evidence>
<keyword evidence="4" id="KW-1185">Reference proteome</keyword>
<dbReference type="EMBL" id="PKMF04000393">
    <property type="protein sequence ID" value="KAK7834147.1"/>
    <property type="molecule type" value="Genomic_DNA"/>
</dbReference>